<evidence type="ECO:0000313" key="2">
    <source>
        <dbReference type="Proteomes" id="UP001175000"/>
    </source>
</evidence>
<keyword evidence="2" id="KW-1185">Reference proteome</keyword>
<gene>
    <name evidence="1" type="ORF">B0T14DRAFT_563972</name>
</gene>
<proteinExistence type="predicted"/>
<dbReference type="AlphaFoldDB" id="A0AA39WVS2"/>
<dbReference type="Proteomes" id="UP001175000">
    <property type="component" value="Unassembled WGS sequence"/>
</dbReference>
<reference evidence="1" key="1">
    <citation type="submission" date="2023-06" db="EMBL/GenBank/DDBJ databases">
        <title>Genome-scale phylogeny and comparative genomics of the fungal order Sordariales.</title>
        <authorList>
            <consortium name="Lawrence Berkeley National Laboratory"/>
            <person name="Hensen N."/>
            <person name="Bonometti L."/>
            <person name="Westerberg I."/>
            <person name="Brannstrom I.O."/>
            <person name="Guillou S."/>
            <person name="Cros-Aarteil S."/>
            <person name="Calhoun S."/>
            <person name="Haridas S."/>
            <person name="Kuo A."/>
            <person name="Mondo S."/>
            <person name="Pangilinan J."/>
            <person name="Riley R."/>
            <person name="Labutti K."/>
            <person name="Andreopoulos B."/>
            <person name="Lipzen A."/>
            <person name="Chen C."/>
            <person name="Yanf M."/>
            <person name="Daum C."/>
            <person name="Ng V."/>
            <person name="Clum A."/>
            <person name="Steindorff A."/>
            <person name="Ohm R."/>
            <person name="Martin F."/>
            <person name="Silar P."/>
            <person name="Natvig D."/>
            <person name="Lalanne C."/>
            <person name="Gautier V."/>
            <person name="Ament-Velasquez S.L."/>
            <person name="Kruys A."/>
            <person name="Hutchinson M.I."/>
            <person name="Powell A.J."/>
            <person name="Barry K."/>
            <person name="Miller A.N."/>
            <person name="Grigoriev I.V."/>
            <person name="Debuchy R."/>
            <person name="Gladieux P."/>
            <person name="Thoren M.H."/>
            <person name="Johannesson H."/>
        </authorList>
    </citation>
    <scope>NUCLEOTIDE SEQUENCE</scope>
    <source>
        <strain evidence="1">CBS 606.72</strain>
    </source>
</reference>
<name>A0AA39WVS2_9PEZI</name>
<sequence length="70" mass="7753">MKSRTLGVPGRGSLLDRIRCLVFVTGAQESLYLDVSAYTSAVYEGLRNLKEGNEKQLRSGMTSDLELGWD</sequence>
<organism evidence="1 2">
    <name type="scientific">Immersiella caudata</name>
    <dbReference type="NCBI Taxonomy" id="314043"/>
    <lineage>
        <taxon>Eukaryota</taxon>
        <taxon>Fungi</taxon>
        <taxon>Dikarya</taxon>
        <taxon>Ascomycota</taxon>
        <taxon>Pezizomycotina</taxon>
        <taxon>Sordariomycetes</taxon>
        <taxon>Sordariomycetidae</taxon>
        <taxon>Sordariales</taxon>
        <taxon>Lasiosphaeriaceae</taxon>
        <taxon>Immersiella</taxon>
    </lineage>
</organism>
<accession>A0AA39WVS2</accession>
<evidence type="ECO:0000313" key="1">
    <source>
        <dbReference type="EMBL" id="KAK0622524.1"/>
    </source>
</evidence>
<dbReference type="EMBL" id="JAULSU010000003">
    <property type="protein sequence ID" value="KAK0622524.1"/>
    <property type="molecule type" value="Genomic_DNA"/>
</dbReference>
<protein>
    <submittedName>
        <fullName evidence="1">Uncharacterized protein</fullName>
    </submittedName>
</protein>
<comment type="caution">
    <text evidence="1">The sequence shown here is derived from an EMBL/GenBank/DDBJ whole genome shotgun (WGS) entry which is preliminary data.</text>
</comment>